<proteinExistence type="predicted"/>
<keyword evidence="1" id="KW-0812">Transmembrane</keyword>
<dbReference type="eggNOG" id="ENOG502Z9IY">
    <property type="taxonomic scope" value="Bacteria"/>
</dbReference>
<sequence>MNLLHQTKPILRRKQRDLYCQEYQSLVSLYLKIAGKTIYSGLYSCLDQVCLIWGLIVAAIFLTAQFSPISWTTQAIAWSILTIAGTLAMMILTHFWVKQRQLNWILYTWVILMGGGIILTDCGIFLGWGMILTNLSHLWLGLCSLGYTVTGLGLNSRALLLVGLGHLLGILILPHVMGWQFLATAIIMVMSLLILAETQWDINVSKTSKDSQ</sequence>
<evidence type="ECO:0000313" key="3">
    <source>
        <dbReference type="Proteomes" id="UP000003781"/>
    </source>
</evidence>
<protein>
    <submittedName>
        <fullName evidence="2">Uncharacterized protein</fullName>
    </submittedName>
</protein>
<dbReference type="OrthoDB" id="422905at2"/>
<feature type="transmembrane region" description="Helical" evidence="1">
    <location>
        <begin position="41"/>
        <end position="64"/>
    </location>
</feature>
<feature type="transmembrane region" description="Helical" evidence="1">
    <location>
        <begin position="104"/>
        <end position="131"/>
    </location>
</feature>
<name>A3IN43_9CHRO</name>
<evidence type="ECO:0000313" key="2">
    <source>
        <dbReference type="EMBL" id="EAZ92020.1"/>
    </source>
</evidence>
<keyword evidence="1" id="KW-0472">Membrane</keyword>
<keyword evidence="3" id="KW-1185">Reference proteome</keyword>
<accession>A3IN43</accession>
<dbReference type="EMBL" id="AAXW01000009">
    <property type="protein sequence ID" value="EAZ92020.1"/>
    <property type="molecule type" value="Genomic_DNA"/>
</dbReference>
<comment type="caution">
    <text evidence="2">The sequence shown here is derived from an EMBL/GenBank/DDBJ whole genome shotgun (WGS) entry which is preliminary data.</text>
</comment>
<dbReference type="RefSeq" id="WP_008274808.1">
    <property type="nucleotide sequence ID" value="NZ_AAXW01000009.1"/>
</dbReference>
<organism evidence="2 3">
    <name type="scientific">Crocosphaera chwakensis CCY0110</name>
    <dbReference type="NCBI Taxonomy" id="391612"/>
    <lineage>
        <taxon>Bacteria</taxon>
        <taxon>Bacillati</taxon>
        <taxon>Cyanobacteriota</taxon>
        <taxon>Cyanophyceae</taxon>
        <taxon>Oscillatoriophycideae</taxon>
        <taxon>Chroococcales</taxon>
        <taxon>Aphanothecaceae</taxon>
        <taxon>Crocosphaera</taxon>
        <taxon>Crocosphaera chwakensis</taxon>
    </lineage>
</organism>
<dbReference type="Proteomes" id="UP000003781">
    <property type="component" value="Unassembled WGS sequence"/>
</dbReference>
<keyword evidence="1" id="KW-1133">Transmembrane helix</keyword>
<gene>
    <name evidence="2" type="ORF">CY0110_00140</name>
</gene>
<feature type="transmembrane region" description="Helical" evidence="1">
    <location>
        <begin position="76"/>
        <end position="97"/>
    </location>
</feature>
<reference evidence="2 3" key="1">
    <citation type="submission" date="2007-03" db="EMBL/GenBank/DDBJ databases">
        <authorList>
            <person name="Stal L."/>
            <person name="Ferriera S."/>
            <person name="Johnson J."/>
            <person name="Kravitz S."/>
            <person name="Beeson K."/>
            <person name="Sutton G."/>
            <person name="Rogers Y.-H."/>
            <person name="Friedman R."/>
            <person name="Frazier M."/>
            <person name="Venter J.C."/>
        </authorList>
    </citation>
    <scope>NUCLEOTIDE SEQUENCE [LARGE SCALE GENOMIC DNA]</scope>
    <source>
        <strain evidence="2 3">CCY0110</strain>
    </source>
</reference>
<dbReference type="AlphaFoldDB" id="A3IN43"/>
<feature type="transmembrane region" description="Helical" evidence="1">
    <location>
        <begin position="167"/>
        <end position="196"/>
    </location>
</feature>
<evidence type="ECO:0000256" key="1">
    <source>
        <dbReference type="SAM" id="Phobius"/>
    </source>
</evidence>